<comment type="similarity">
    <text evidence="2">Belongs to the cytochrome P450 family.</text>
</comment>
<evidence type="ECO:0000256" key="1">
    <source>
        <dbReference type="ARBA" id="ARBA00001971"/>
    </source>
</evidence>
<evidence type="ECO:0000256" key="3">
    <source>
        <dbReference type="ARBA" id="ARBA00022723"/>
    </source>
</evidence>
<reference evidence="6 7" key="1">
    <citation type="submission" date="2016-06" db="EMBL/GenBank/DDBJ databases">
        <authorList>
            <person name="Kjaerup R.B."/>
            <person name="Dalgaard T.S."/>
            <person name="Juul-Madsen H.R."/>
        </authorList>
    </citation>
    <scope>NUCLEOTIDE SEQUENCE [LARGE SCALE GENOMIC DNA]</scope>
</reference>
<evidence type="ECO:0000256" key="4">
    <source>
        <dbReference type="ARBA" id="ARBA00023002"/>
    </source>
</evidence>
<evidence type="ECO:0000313" key="6">
    <source>
        <dbReference type="EMBL" id="SMQ51130.1"/>
    </source>
</evidence>
<dbReference type="AlphaFoldDB" id="A0A1X7RV56"/>
<dbReference type="STRING" id="1276538.A0A1X7RV56"/>
<dbReference type="InterPro" id="IPR036396">
    <property type="entry name" value="Cyt_P450_sf"/>
</dbReference>
<dbReference type="Gene3D" id="1.10.630.10">
    <property type="entry name" value="Cytochrome P450"/>
    <property type="match status" value="1"/>
</dbReference>
<dbReference type="Proteomes" id="UP000215127">
    <property type="component" value="Chromosome 5"/>
</dbReference>
<dbReference type="GO" id="GO:0020037">
    <property type="term" value="F:heme binding"/>
    <property type="evidence" value="ECO:0007669"/>
    <property type="project" value="InterPro"/>
</dbReference>
<dbReference type="GO" id="GO:0016705">
    <property type="term" value="F:oxidoreductase activity, acting on paired donors, with incorporation or reduction of molecular oxygen"/>
    <property type="evidence" value="ECO:0007669"/>
    <property type="project" value="InterPro"/>
</dbReference>
<dbReference type="GO" id="GO:0005506">
    <property type="term" value="F:iron ion binding"/>
    <property type="evidence" value="ECO:0007669"/>
    <property type="project" value="InterPro"/>
</dbReference>
<evidence type="ECO:0000256" key="2">
    <source>
        <dbReference type="ARBA" id="ARBA00010617"/>
    </source>
</evidence>
<evidence type="ECO:0000313" key="7">
    <source>
        <dbReference type="Proteomes" id="UP000215127"/>
    </source>
</evidence>
<keyword evidence="3" id="KW-0479">Metal-binding</keyword>
<dbReference type="PANTHER" id="PTHR46206">
    <property type="entry name" value="CYTOCHROME P450"/>
    <property type="match status" value="1"/>
</dbReference>
<organism evidence="6 7">
    <name type="scientific">Zymoseptoria tritici (strain ST99CH_3D7)</name>
    <dbReference type="NCBI Taxonomy" id="1276538"/>
    <lineage>
        <taxon>Eukaryota</taxon>
        <taxon>Fungi</taxon>
        <taxon>Dikarya</taxon>
        <taxon>Ascomycota</taxon>
        <taxon>Pezizomycotina</taxon>
        <taxon>Dothideomycetes</taxon>
        <taxon>Dothideomycetidae</taxon>
        <taxon>Mycosphaerellales</taxon>
        <taxon>Mycosphaerellaceae</taxon>
        <taxon>Zymoseptoria</taxon>
    </lineage>
</organism>
<proteinExistence type="inferred from homology"/>
<gene>
    <name evidence="6" type="ORF">ZT3D7_G6283</name>
</gene>
<comment type="cofactor">
    <cofactor evidence="1">
        <name>heme</name>
        <dbReference type="ChEBI" id="CHEBI:30413"/>
    </cofactor>
</comment>
<sequence>MVSGSVDGWGSVGSGGGLPGRGICSRFYRPTSGHSRHTAKLVRQVQDEIDVAFDAYLNTNTEGQWKEVKIKPVIESVVFNTTNRIFVGLPLCRSERFKKAINRWTMALGIGLLFCRYLIPGPMRPLITPVIAAPANFFIWRAVSYLTPTIKDRILEKNLCRASTKTSCNSQPNDMVQWIVDHNAQKADPAELKPSNIAG</sequence>
<keyword evidence="4" id="KW-0560">Oxidoreductase</keyword>
<keyword evidence="5" id="KW-0408">Iron</keyword>
<accession>A0A1X7RV56</accession>
<evidence type="ECO:0000256" key="5">
    <source>
        <dbReference type="ARBA" id="ARBA00023004"/>
    </source>
</evidence>
<protein>
    <submittedName>
        <fullName evidence="6">Uncharacterized protein</fullName>
    </submittedName>
</protein>
<keyword evidence="7" id="KW-1185">Reference proteome</keyword>
<dbReference type="EMBL" id="LT853696">
    <property type="protein sequence ID" value="SMQ51130.1"/>
    <property type="molecule type" value="Genomic_DNA"/>
</dbReference>
<name>A0A1X7RV56_ZYMT9</name>
<dbReference type="GO" id="GO:0004497">
    <property type="term" value="F:monooxygenase activity"/>
    <property type="evidence" value="ECO:0007669"/>
    <property type="project" value="InterPro"/>
</dbReference>
<dbReference type="SUPFAM" id="SSF48264">
    <property type="entry name" value="Cytochrome P450"/>
    <property type="match status" value="1"/>
</dbReference>